<dbReference type="Pfam" id="PF22863">
    <property type="entry name" value="TraI_middle"/>
    <property type="match status" value="1"/>
</dbReference>
<dbReference type="InterPro" id="IPR054462">
    <property type="entry name" value="TraI_M"/>
</dbReference>
<dbReference type="RefSeq" id="WP_166863115.1">
    <property type="nucleotide sequence ID" value="NZ_JAAQOM010000018.1"/>
</dbReference>
<evidence type="ECO:0000313" key="6">
    <source>
        <dbReference type="EMBL" id="NIA56980.1"/>
    </source>
</evidence>
<evidence type="ECO:0000259" key="2">
    <source>
        <dbReference type="Pfam" id="PF03432"/>
    </source>
</evidence>
<dbReference type="Pfam" id="PF18821">
    <property type="entry name" value="LPD7"/>
    <property type="match status" value="1"/>
</dbReference>
<dbReference type="InterPro" id="IPR049751">
    <property type="entry name" value="TraI/MobA_relaxases"/>
</dbReference>
<name>A0ABX0PM64_9BURK</name>
<feature type="domain" description="Large polyvalent protein-associated" evidence="3">
    <location>
        <begin position="423"/>
        <end position="509"/>
    </location>
</feature>
<dbReference type="EMBL" id="JAAQOM010000018">
    <property type="protein sequence ID" value="NIA56980.1"/>
    <property type="molecule type" value="Genomic_DNA"/>
</dbReference>
<evidence type="ECO:0000259" key="3">
    <source>
        <dbReference type="Pfam" id="PF18821"/>
    </source>
</evidence>
<dbReference type="Pfam" id="PF03432">
    <property type="entry name" value="Relaxase"/>
    <property type="match status" value="1"/>
</dbReference>
<feature type="compositionally biased region" description="Basic and acidic residues" evidence="1">
    <location>
        <begin position="518"/>
        <end position="542"/>
    </location>
</feature>
<comment type="caution">
    <text evidence="6">The sequence shown here is derived from an EMBL/GenBank/DDBJ whole genome shotgun (WGS) entry which is preliminary data.</text>
</comment>
<proteinExistence type="predicted"/>
<feature type="region of interest" description="Disordered" evidence="1">
    <location>
        <begin position="253"/>
        <end position="273"/>
    </location>
</feature>
<protein>
    <submittedName>
        <fullName evidence="6">Relaxase/mobilization nuclease domain-containing protein</fullName>
    </submittedName>
</protein>
<feature type="compositionally biased region" description="Low complexity" evidence="1">
    <location>
        <begin position="560"/>
        <end position="574"/>
    </location>
</feature>
<accession>A0ABX0PM64</accession>
<dbReference type="NCBIfam" id="NF041893">
    <property type="entry name" value="TraI_MobP_relax"/>
    <property type="match status" value="1"/>
</dbReference>
<feature type="domain" description="TraI-like middle" evidence="5">
    <location>
        <begin position="167"/>
        <end position="254"/>
    </location>
</feature>
<feature type="domain" description="MobA/VirD2-like nuclease" evidence="2">
    <location>
        <begin position="22"/>
        <end position="154"/>
    </location>
</feature>
<feature type="region of interest" description="Disordered" evidence="1">
    <location>
        <begin position="398"/>
        <end position="423"/>
    </location>
</feature>
<keyword evidence="7" id="KW-1185">Reference proteome</keyword>
<dbReference type="InterPro" id="IPR054461">
    <property type="entry name" value="TraI-like_C"/>
</dbReference>
<evidence type="ECO:0000259" key="4">
    <source>
        <dbReference type="Pfam" id="PF22287"/>
    </source>
</evidence>
<reference evidence="6 7" key="1">
    <citation type="submission" date="2020-03" db="EMBL/GenBank/DDBJ databases">
        <title>Genome sequence of strain Massilia sp. TW-1.</title>
        <authorList>
            <person name="Chaudhary D.K."/>
        </authorList>
    </citation>
    <scope>NUCLEOTIDE SEQUENCE [LARGE SCALE GENOMIC DNA]</scope>
    <source>
        <strain evidence="6 7">TW-1</strain>
    </source>
</reference>
<dbReference type="Pfam" id="PF22287">
    <property type="entry name" value="TraI-like_C"/>
    <property type="match status" value="1"/>
</dbReference>
<organism evidence="6 7">
    <name type="scientific">Telluria antibiotica</name>
    <dbReference type="NCBI Taxonomy" id="2717319"/>
    <lineage>
        <taxon>Bacteria</taxon>
        <taxon>Pseudomonadati</taxon>
        <taxon>Pseudomonadota</taxon>
        <taxon>Betaproteobacteria</taxon>
        <taxon>Burkholderiales</taxon>
        <taxon>Oxalobacteraceae</taxon>
        <taxon>Telluria group</taxon>
        <taxon>Telluria</taxon>
    </lineage>
</organism>
<dbReference type="InterPro" id="IPR005094">
    <property type="entry name" value="Endonuclease_MobA/VirD2"/>
</dbReference>
<evidence type="ECO:0000256" key="1">
    <source>
        <dbReference type="SAM" id="MobiDB-lite"/>
    </source>
</evidence>
<dbReference type="InterPro" id="IPR040677">
    <property type="entry name" value="LPD7"/>
</dbReference>
<sequence length="671" mass="74359">MIAKHIAMNAAGKSSFTRLVRYLTDAQGKEVRTGTVRITNCISDSAQAAALEILNTQAMNTRSTADKTYHLLISFRRDENPDAATLAAIEDRLCDGLGFTGHQRISVVHEDTDNLHVHVSINKIHPTRYTIHEPFRAYRVLAKLCDRLENEFGLQKDNHTPRQVGAENRASDMEHHAGIESLLGWIKRECKEQMLGAQSWEQLHAVLAEHGLRIHPRANGLVISADDGTMVKAGSVGREFSKPNLEKRFGSFQATPRQQISRKPTRRYQKQPIASSVDTTELYARYRAAQAEALDSRARERDLARGSKERRIEAAKRSVRLKRAALKLASMPRPAKKLMYSALSHALGEEIAAIKNRYRLERQAIDRQHRRSQWTDWLRREAETGDLQALAALRGRNRQGGLTGNTVTGDVPPQRPVRPVGHDSVTRKGTIIYRVGNSAIRDDGGSLKVSLGADQAAMQSALRMAIVRYGERIAVNGSDTFKQQILMAAVAGKLRVTFSDTALEQRRSQLVRASSTRGKTEPPRARQGVEEDKRRGPDHVGIHEVPGPTRTTESAPPPETEASTRSNAAATTRRALTTGAADRYIAEREQKRVNGFDIPKHARYTSLNAGTAAYAGMRRIDGHALALLKQGDEVMVLEVDEATARRLRHLPLGAQLGVNAQGAIKSKGRSR</sequence>
<evidence type="ECO:0000259" key="5">
    <source>
        <dbReference type="Pfam" id="PF22863"/>
    </source>
</evidence>
<feature type="region of interest" description="Disordered" evidence="1">
    <location>
        <begin position="508"/>
        <end position="574"/>
    </location>
</feature>
<feature type="compositionally biased region" description="Polar residues" evidence="1">
    <location>
        <begin position="253"/>
        <end position="262"/>
    </location>
</feature>
<dbReference type="Proteomes" id="UP000716322">
    <property type="component" value="Unassembled WGS sequence"/>
</dbReference>
<gene>
    <name evidence="6" type="ORF">HAV22_25475</name>
</gene>
<feature type="domain" description="TraI-like C-terminal" evidence="4">
    <location>
        <begin position="580"/>
        <end position="665"/>
    </location>
</feature>
<evidence type="ECO:0000313" key="7">
    <source>
        <dbReference type="Proteomes" id="UP000716322"/>
    </source>
</evidence>